<dbReference type="KEGG" id="vos:KNV97_03785"/>
<name>A0A975U8Z7_9VIBR</name>
<sequence length="128" mass="14122">MAGGFAALILVSYRDYVDQSHVYGTWIEIGTPPYQTEVLTLNDQGVFRNGRMVSTQFEFDGKTISIKTGGGVSLYQMAGTPNSPQLKRLKPDLPAQRLIKQGYEHTVSDEQVGGQVRRAALSEHFSAE</sequence>
<evidence type="ECO:0000313" key="2">
    <source>
        <dbReference type="Proteomes" id="UP000694232"/>
    </source>
</evidence>
<dbReference type="RefSeq" id="WP_136484001.1">
    <property type="nucleotide sequence ID" value="NZ_CP076642.1"/>
</dbReference>
<organism evidence="1 2">
    <name type="scientific">Vibrio ostreae</name>
    <dbReference type="NCBI Taxonomy" id="2841925"/>
    <lineage>
        <taxon>Bacteria</taxon>
        <taxon>Pseudomonadati</taxon>
        <taxon>Pseudomonadota</taxon>
        <taxon>Gammaproteobacteria</taxon>
        <taxon>Vibrionales</taxon>
        <taxon>Vibrionaceae</taxon>
        <taxon>Vibrio</taxon>
    </lineage>
</organism>
<dbReference type="Pfam" id="PF11012">
    <property type="entry name" value="DUF2850"/>
    <property type="match status" value="1"/>
</dbReference>
<dbReference type="EMBL" id="CP076642">
    <property type="protein sequence ID" value="QXO16541.1"/>
    <property type="molecule type" value="Genomic_DNA"/>
</dbReference>
<dbReference type="AlphaFoldDB" id="A0A975U8Z7"/>
<accession>A0A975U8Z7</accession>
<dbReference type="InterPro" id="IPR021271">
    <property type="entry name" value="DUF2850"/>
</dbReference>
<gene>
    <name evidence="1" type="ORF">KNV97_03785</name>
</gene>
<protein>
    <submittedName>
        <fullName evidence="1">DUF2850 domain-containing protein</fullName>
    </submittedName>
</protein>
<proteinExistence type="predicted"/>
<reference evidence="1" key="1">
    <citation type="submission" date="2021-06" db="EMBL/GenBank/DDBJ databases">
        <title>Vibrio nov. sp., novel gut bacterium isolated from Yellow Sea oyster.</title>
        <authorList>
            <person name="Muhammad N."/>
            <person name="Nguyen T.H."/>
            <person name="Lee Y.-J."/>
            <person name="Ko J."/>
            <person name="Kim S.-G."/>
        </authorList>
    </citation>
    <scope>NUCLEOTIDE SEQUENCE</scope>
    <source>
        <strain evidence="1">OG9-811</strain>
    </source>
</reference>
<evidence type="ECO:0000313" key="1">
    <source>
        <dbReference type="EMBL" id="QXO16541.1"/>
    </source>
</evidence>
<dbReference type="Proteomes" id="UP000694232">
    <property type="component" value="Chromosome 2"/>
</dbReference>
<keyword evidence="2" id="KW-1185">Reference proteome</keyword>